<evidence type="ECO:0000313" key="1">
    <source>
        <dbReference type="EMBL" id="ADO18034.1"/>
    </source>
</evidence>
<reference evidence="3 6" key="3">
    <citation type="submission" date="2014-10" db="EMBL/GenBank/DDBJ databases">
        <title>Pan-genome analysis of Brazilian lineage A amoebal mimiviruses.</title>
        <authorList>
            <person name="Assis F.L."/>
            <person name="Abrahao J.S."/>
            <person name="Kroon E.G."/>
            <person name="Dornas F.P."/>
            <person name="Andrade K.R."/>
            <person name="Borato P.V.M."/>
            <person name="Pilotto M.R."/>
            <person name="Benamar S."/>
            <person name="LaScola B."/>
            <person name="Colson P."/>
        </authorList>
    </citation>
    <scope>NUCLEOTIDE SEQUENCE [LARGE SCALE GENOMIC DNA]</scope>
    <source>
        <strain evidence="3 6">Amazonia</strain>
    </source>
</reference>
<reference evidence="1 4" key="2">
    <citation type="journal article" date="2011" name="Virol. J.">
        <title>Breaking the 1000-gene barrier for Mimivirus using ultra-deep genome and transcriptome sequencing.</title>
        <authorList>
            <person name="Legendre M."/>
            <person name="Santini S."/>
            <person name="Rico A."/>
            <person name="Abergel C."/>
            <person name="Claverie J.M."/>
        </authorList>
    </citation>
    <scope>NUCLEOTIDE SEQUENCE [LARGE SCALE GENOMIC DNA]</scope>
</reference>
<accession>E3VYY7</accession>
<evidence type="ECO:0000313" key="2">
    <source>
        <dbReference type="EMBL" id="AEJ34414.1"/>
    </source>
</evidence>
<evidence type="ECO:0000313" key="5">
    <source>
        <dbReference type="Proteomes" id="UP000240552"/>
    </source>
</evidence>
<organism evidence="1 4">
    <name type="scientific">Acanthamoeba polyphaga mimivirus</name>
    <name type="common">APMV</name>
    <dbReference type="NCBI Taxonomy" id="212035"/>
    <lineage>
        <taxon>Viruses</taxon>
        <taxon>Varidnaviria</taxon>
        <taxon>Bamfordvirae</taxon>
        <taxon>Nucleocytoviricota</taxon>
        <taxon>Megaviricetes</taxon>
        <taxon>Imitervirales</taxon>
        <taxon>Mimiviridae</taxon>
        <taxon>Megamimivirinae</taxon>
        <taxon>Mimivirus</taxon>
        <taxon>Mimivirus bradfordmassiliense</taxon>
    </lineage>
</organism>
<evidence type="ECO:0000313" key="4">
    <source>
        <dbReference type="Proteomes" id="UP000201519"/>
    </source>
</evidence>
<dbReference type="KEGG" id="vg:9924781"/>
<dbReference type="RefSeq" id="YP_003986673.1">
    <property type="nucleotide sequence ID" value="NC_014649.1"/>
</dbReference>
<dbReference type="EMBL" id="HQ336222">
    <property type="protein sequence ID" value="ADO18034.1"/>
    <property type="molecule type" value="Genomic_DNA"/>
</dbReference>
<evidence type="ECO:0000313" key="6">
    <source>
        <dbReference type="Proteomes" id="UP000274448"/>
    </source>
</evidence>
<dbReference type="Proteomes" id="UP000240552">
    <property type="component" value="Segment"/>
</dbReference>
<dbReference type="EMBL" id="KM982403">
    <property type="protein sequence ID" value="AKI80836.1"/>
    <property type="molecule type" value="Genomic_DNA"/>
</dbReference>
<dbReference type="GeneID" id="9924781"/>
<protein>
    <submittedName>
        <fullName evidence="2">Uncharacterized protein L179</fullName>
    </submittedName>
</protein>
<gene>
    <name evidence="1" type="primary">L179</name>
    <name evidence="2" type="ORF">MIMI_L179</name>
</gene>
<accession>A0A0G2YCM2</accession>
<name>A0A0G2YCM2_MIMIV</name>
<sequence>MGDFVFYYGLHNKISKYIKQTKKGCKLYLDDENYINVEMGTLFGQKYITVNFNDSLDFMKFIVKKKIYCDEYKHDYLKYILQNKHYDIIKFYCKKFIPLVKPNDSVFSFFNSLFVDIDLDDFKYIFKYSCLEDIKPHINYILYKADNINIEFMDDIISMYKSKLTKLFTSGKIFYLEISEIEINPCIFLVPALRKDDTNLFDFIMEEICNLTSEIDKTKLNKKRLKLLENFEVEFNSEFIWEIINYYILDDFGRGENRYGTYICPNIFRQLLSSIFDMDSLIDEGGVDDILMYDAVEYMGILCDFIGDTRPEFINKILVEARSTKMAQLLIDYGADYEALYESNEFRKCDSCVNKLVKKIIRETSDS</sequence>
<organismHost>
    <name type="scientific">Acanthamoeba polyphaga</name>
    <name type="common">Amoeba</name>
    <dbReference type="NCBI Taxonomy" id="5757"/>
</organismHost>
<proteinExistence type="predicted"/>
<dbReference type="Proteomes" id="UP000274448">
    <property type="component" value="Segment"/>
</dbReference>
<reference evidence="2 5" key="1">
    <citation type="journal article" date="2011" name="Proc. Natl. Acad. Sci. U.S.A.">
        <title>Mimivirus shows dramatic genome reduction after intraamoebal culture.</title>
        <authorList>
            <person name="Boyer M."/>
            <person name="Azza S."/>
            <person name="Barrassi L."/>
            <person name="Klose T."/>
            <person name="Campocasso A."/>
            <person name="Pagnier I."/>
            <person name="Fournous G."/>
            <person name="Borg A."/>
            <person name="Robert C."/>
            <person name="Zhang X."/>
            <person name="Desnues C."/>
            <person name="Henrissat B."/>
            <person name="Rossmann M.G."/>
            <person name="La Scola B."/>
            <person name="Raoult D."/>
        </authorList>
    </citation>
    <scope>NUCLEOTIDE SEQUENCE [LARGE SCALE GENOMIC DNA]</scope>
    <source>
        <strain evidence="2">M4</strain>
    </source>
</reference>
<evidence type="ECO:0000313" key="3">
    <source>
        <dbReference type="EMBL" id="AKI80836.1"/>
    </source>
</evidence>
<dbReference type="Proteomes" id="UP000201519">
    <property type="component" value="Segment"/>
</dbReference>
<keyword evidence="4" id="KW-1185">Reference proteome</keyword>
<dbReference type="EMBL" id="JN036606">
    <property type="protein sequence ID" value="AEJ34414.1"/>
    <property type="molecule type" value="Genomic_DNA"/>
</dbReference>